<keyword evidence="4 10" id="KW-0347">Helicase</keyword>
<dbReference type="Gene3D" id="1.10.10.160">
    <property type="match status" value="1"/>
</dbReference>
<keyword evidence="14" id="KW-1185">Reference proteome</keyword>
<dbReference type="GO" id="GO:0005829">
    <property type="term" value="C:cytosol"/>
    <property type="evidence" value="ECO:0007669"/>
    <property type="project" value="TreeGrafter"/>
</dbReference>
<dbReference type="Proteomes" id="UP000003250">
    <property type="component" value="Unassembled WGS sequence"/>
</dbReference>
<dbReference type="InterPro" id="IPR014017">
    <property type="entry name" value="DNA_helicase_UvrD-like_C"/>
</dbReference>
<reference evidence="13 14" key="1">
    <citation type="journal article" date="2012" name="J. Bacteriol.">
        <title>Draft Genome Sequence of Mesorhizobium alhagi CCNWXJ12-2T, a Novel Salt-Resistant Species Isolated from the Desert of Northwestern China.</title>
        <authorList>
            <person name="Zhou M."/>
            <person name="Chen W."/>
            <person name="Chen H."/>
            <person name="Wei G."/>
        </authorList>
    </citation>
    <scope>NUCLEOTIDE SEQUENCE [LARGE SCALE GENOMIC DNA]</scope>
    <source>
        <strain evidence="13 14">CCNWXJ12-2</strain>
    </source>
</reference>
<evidence type="ECO:0000256" key="4">
    <source>
        <dbReference type="ARBA" id="ARBA00022806"/>
    </source>
</evidence>
<evidence type="ECO:0000256" key="2">
    <source>
        <dbReference type="ARBA" id="ARBA00022741"/>
    </source>
</evidence>
<dbReference type="Pfam" id="PF13361">
    <property type="entry name" value="UvrD_C"/>
    <property type="match status" value="2"/>
</dbReference>
<evidence type="ECO:0000256" key="5">
    <source>
        <dbReference type="ARBA" id="ARBA00022840"/>
    </source>
</evidence>
<evidence type="ECO:0000259" key="12">
    <source>
        <dbReference type="PROSITE" id="PS51217"/>
    </source>
</evidence>
<organism evidence="13 14">
    <name type="scientific">Mesorhizobium alhagi CCNWXJ12-2</name>
    <dbReference type="NCBI Taxonomy" id="1107882"/>
    <lineage>
        <taxon>Bacteria</taxon>
        <taxon>Pseudomonadati</taxon>
        <taxon>Pseudomonadota</taxon>
        <taxon>Alphaproteobacteria</taxon>
        <taxon>Hyphomicrobiales</taxon>
        <taxon>Phyllobacteriaceae</taxon>
        <taxon>Allomesorhizobium</taxon>
    </lineage>
</organism>
<dbReference type="InterPro" id="IPR013986">
    <property type="entry name" value="DExx_box_DNA_helicase_dom_sf"/>
</dbReference>
<evidence type="ECO:0000256" key="10">
    <source>
        <dbReference type="PROSITE-ProRule" id="PRU00560"/>
    </source>
</evidence>
<dbReference type="Pfam" id="PF00580">
    <property type="entry name" value="UvrD-helicase"/>
    <property type="match status" value="1"/>
</dbReference>
<dbReference type="PROSITE" id="PS51217">
    <property type="entry name" value="UVRD_HELICASE_CTER"/>
    <property type="match status" value="1"/>
</dbReference>
<comment type="catalytic activity">
    <reaction evidence="7">
        <text>Couples ATP hydrolysis with the unwinding of duplex DNA by translocating in the 3'-5' direction.</text>
        <dbReference type="EC" id="5.6.2.4"/>
    </reaction>
</comment>
<feature type="domain" description="UvrD-like helicase ATP-binding" evidence="11">
    <location>
        <begin position="1"/>
        <end position="237"/>
    </location>
</feature>
<dbReference type="EMBL" id="AHAM01000162">
    <property type="protein sequence ID" value="EHK55500.1"/>
    <property type="molecule type" value="Genomic_DNA"/>
</dbReference>
<feature type="domain" description="UvrD-like helicase C-terminal" evidence="12">
    <location>
        <begin position="238"/>
        <end position="493"/>
    </location>
</feature>
<dbReference type="InterPro" id="IPR014016">
    <property type="entry name" value="UvrD-like_ATP-bd"/>
</dbReference>
<evidence type="ECO:0000313" key="13">
    <source>
        <dbReference type="EMBL" id="EHK55500.1"/>
    </source>
</evidence>
<keyword evidence="6" id="KW-0413">Isomerase</keyword>
<dbReference type="GO" id="GO:0005524">
    <property type="term" value="F:ATP binding"/>
    <property type="evidence" value="ECO:0007669"/>
    <property type="project" value="UniProtKB-UniRule"/>
</dbReference>
<keyword evidence="3 10" id="KW-0378">Hydrolase</keyword>
<protein>
    <recommendedName>
        <fullName evidence="8">DNA 3'-5' helicase</fullName>
        <ecNumber evidence="8">5.6.2.4</ecNumber>
    </recommendedName>
</protein>
<dbReference type="PATRIC" id="fig|1107882.3.peg.3817"/>
<name>H0HUR4_9HYPH</name>
<comment type="catalytic activity">
    <reaction evidence="9">
        <text>ATP + H2O = ADP + phosphate + H(+)</text>
        <dbReference type="Rhea" id="RHEA:13065"/>
        <dbReference type="ChEBI" id="CHEBI:15377"/>
        <dbReference type="ChEBI" id="CHEBI:15378"/>
        <dbReference type="ChEBI" id="CHEBI:30616"/>
        <dbReference type="ChEBI" id="CHEBI:43474"/>
        <dbReference type="ChEBI" id="CHEBI:456216"/>
        <dbReference type="EC" id="5.6.2.4"/>
    </reaction>
</comment>
<dbReference type="PANTHER" id="PTHR11070:SF59">
    <property type="entry name" value="DNA 3'-5' HELICASE"/>
    <property type="match status" value="1"/>
</dbReference>
<accession>H0HUR4</accession>
<dbReference type="Gene3D" id="1.10.486.10">
    <property type="entry name" value="PCRA, domain 4"/>
    <property type="match status" value="1"/>
</dbReference>
<dbReference type="GO" id="GO:0000725">
    <property type="term" value="P:recombinational repair"/>
    <property type="evidence" value="ECO:0007669"/>
    <property type="project" value="TreeGrafter"/>
</dbReference>
<evidence type="ECO:0000256" key="7">
    <source>
        <dbReference type="ARBA" id="ARBA00034617"/>
    </source>
</evidence>
<evidence type="ECO:0000256" key="8">
    <source>
        <dbReference type="ARBA" id="ARBA00034808"/>
    </source>
</evidence>
<dbReference type="GO" id="GO:0016887">
    <property type="term" value="F:ATP hydrolysis activity"/>
    <property type="evidence" value="ECO:0007669"/>
    <property type="project" value="RHEA"/>
</dbReference>
<dbReference type="GO" id="GO:0033202">
    <property type="term" value="C:DNA helicase complex"/>
    <property type="evidence" value="ECO:0007669"/>
    <property type="project" value="TreeGrafter"/>
</dbReference>
<keyword evidence="5 10" id="KW-0067">ATP-binding</keyword>
<evidence type="ECO:0000256" key="1">
    <source>
        <dbReference type="ARBA" id="ARBA00009922"/>
    </source>
</evidence>
<dbReference type="InterPro" id="IPR027417">
    <property type="entry name" value="P-loop_NTPase"/>
</dbReference>
<dbReference type="SUPFAM" id="SSF52540">
    <property type="entry name" value="P-loop containing nucleoside triphosphate hydrolases"/>
    <property type="match status" value="1"/>
</dbReference>
<evidence type="ECO:0000313" key="14">
    <source>
        <dbReference type="Proteomes" id="UP000003250"/>
    </source>
</evidence>
<gene>
    <name evidence="13" type="ORF">MAXJ12_19573</name>
</gene>
<dbReference type="GO" id="GO:0043138">
    <property type="term" value="F:3'-5' DNA helicase activity"/>
    <property type="evidence" value="ECO:0007669"/>
    <property type="project" value="UniProtKB-EC"/>
</dbReference>
<evidence type="ECO:0000259" key="11">
    <source>
        <dbReference type="PROSITE" id="PS51198"/>
    </source>
</evidence>
<evidence type="ECO:0000256" key="3">
    <source>
        <dbReference type="ARBA" id="ARBA00022801"/>
    </source>
</evidence>
<evidence type="ECO:0000256" key="6">
    <source>
        <dbReference type="ARBA" id="ARBA00023235"/>
    </source>
</evidence>
<keyword evidence="2 10" id="KW-0547">Nucleotide-binding</keyword>
<dbReference type="Gene3D" id="3.40.50.300">
    <property type="entry name" value="P-loop containing nucleotide triphosphate hydrolases"/>
    <property type="match status" value="2"/>
</dbReference>
<dbReference type="AlphaFoldDB" id="H0HUR4"/>
<sequence length="603" mass="67114">MKRRVARLLEVEQIDSAQILAVTFTRVAAEDLHRELVSLEVPGAGGLHGRTLHSLAMSILMRNHVLAVLGRTPRPLNEYELEPLLADLGNHHGNKHARKRLIRAYGAAWARLQTQEPGFARSPADQAFADELVEWLTLHEAMLMDEVIPHLFQYLRGNPGAPERAEYSHLLIDEYQDLNRAEQDSLQFLGENSSICIIGDDDQSIYSFRHAHPDGIRHWAVLHPTDEHAIAECRRCPTTVVRMANTLIARNAGRLGGAMTERAANGPGEVVVCQFGTAEQEATAVATKIASLIEAGVPPREIIVLAQRRTFASPIFHRLRADGIPTKSYYAESALDTVEAQERFAILKLLLNNEDRVALRWLLGRGHPNWHTNPYRRVLEHVRQTGTSLWEALTSLSDGILVIPYTGALVDRFEEIKAELEVLGASADFDDFLQQWLPDNPETELLSETVTLCREGIDNPADLFGALYDAISQPEVPLEVAEVRVMSLHKSKGLSSPYVFIVGCVEGLLPAQLGPETSPEDRLAKLQEDRRLFYVGITRVKSDLPNRTGYLALTYPQTMVASEAFSSQIAPVRVRRGIAYLQPSRFLAEIAPHAPAPQFNSPL</sequence>
<dbReference type="InterPro" id="IPR000212">
    <property type="entry name" value="DNA_helicase_UvrD/REP"/>
</dbReference>
<dbReference type="GO" id="GO:0003677">
    <property type="term" value="F:DNA binding"/>
    <property type="evidence" value="ECO:0007669"/>
    <property type="project" value="InterPro"/>
</dbReference>
<proteinExistence type="inferred from homology"/>
<dbReference type="PANTHER" id="PTHR11070">
    <property type="entry name" value="UVRD / RECB / PCRA DNA HELICASE FAMILY MEMBER"/>
    <property type="match status" value="1"/>
</dbReference>
<dbReference type="EC" id="5.6.2.4" evidence="8"/>
<evidence type="ECO:0000256" key="9">
    <source>
        <dbReference type="ARBA" id="ARBA00048988"/>
    </source>
</evidence>
<comment type="similarity">
    <text evidence="1">Belongs to the helicase family. UvrD subfamily.</text>
</comment>
<comment type="caution">
    <text evidence="10">Lacks conserved residue(s) required for the propagation of feature annotation.</text>
</comment>
<dbReference type="PROSITE" id="PS51198">
    <property type="entry name" value="UVRD_HELICASE_ATP_BIND"/>
    <property type="match status" value="1"/>
</dbReference>